<feature type="compositionally biased region" description="Low complexity" evidence="2">
    <location>
        <begin position="549"/>
        <end position="559"/>
    </location>
</feature>
<feature type="coiled-coil region" evidence="1">
    <location>
        <begin position="394"/>
        <end position="421"/>
    </location>
</feature>
<feature type="transmembrane region" description="Helical" evidence="3">
    <location>
        <begin position="919"/>
        <end position="938"/>
    </location>
</feature>
<keyword evidence="1" id="KW-0175">Coiled coil</keyword>
<evidence type="ECO:0008006" key="6">
    <source>
        <dbReference type="Google" id="ProtNLM"/>
    </source>
</evidence>
<organism evidence="4 5">
    <name type="scientific">Paracraurococcus lichenis</name>
    <dbReference type="NCBI Taxonomy" id="3064888"/>
    <lineage>
        <taxon>Bacteria</taxon>
        <taxon>Pseudomonadati</taxon>
        <taxon>Pseudomonadota</taxon>
        <taxon>Alphaproteobacteria</taxon>
        <taxon>Acetobacterales</taxon>
        <taxon>Roseomonadaceae</taxon>
        <taxon>Paracraurococcus</taxon>
    </lineage>
</organism>
<sequence>MAELSTVTEAAFRGRFDDAMSNAAAAARDSMTKLGVSVQEADEKITRSQRSATSWVNSADDMTKAANRAEAAKRKLAEAEKALADGVAKGDVTSDQQARTLTKLRDEVQKTEERLRTLSRMYDTGGAGAAAMATAVAANDNAGRSFSNFGRVVGQAGFQIQDFATQVAGGTSAMVAFGQQAPQLLGVFGTGGAIAGAIVAVGVLAAGLLLGADNSKKLKEAIEGAGTGFKAAEEAAERWRDGLTKEATQVNQLRDFYASLSKERQQFEQRNLEATRAELQQAQEDLRKSAISQLGGRINSAQLDQAQAAAQNLPADQRELYLSNPDLERMRQGVQVLKDFQATSKVGVEDLAQFAARLREIAGDAQDRYSVGLRAAADQLQKMAPEADKLSTAIDQTDARLRGLNGNLTETERRLRALAQAAASDPMAGLNASISLANDRLAALKAGGLEALERVTNLQKDNATATQLATKAEEDYITKLKKAGVEADAAAAQAAARRGEFAQLAAEAVATDREVTTRQKAAEAARDAAKRAAQEAETERKRAEREAEQAAQKAQANADKLQTGWENFWKAADQRADKRAERAKLDEETQTEQLDLIQKQIRLVGVSTEASARELAVFQEKRKILKENYGNEAALDEESSQRRIANAAAIADETSALRKQSSAMQELQGLAERSFDRIGQSITDAFVSGKGAAVNFGNVAKAVLSEVIQYLAKIAVVRPIMNALFGSNNPDIGTVASVLGNVAGGSSSGSTGTAVGDGTSPGSSSGLLSYASTGSTLYSLADKLGFIPSGWGSSGLLGSVKGYIGDAYTGVSNFLASPFAGSSVNATGAVTNAAGYGSMAQNSIDAAGSAPAAGIGTWGQTLGGVASIAGGAYGLATGLQRGGVGGYTTAVGGAIGIASGAVSAAAGAGLLAASGTLAALGPYGMIAAAVLAIIGSLLPGQKPSNKEGNWTYDFDTMTAVEDGQTGAKYSGTNRGIAGQMVVNLQQLVASTEKLLNYDASGTLKVGAGDRDGFYFQTQTTTSRGYGANDEGAKNLTINALSVLLAENGAKMAEAVRAGLASVRHDTIENMMTDLATLAAVTNGGKASESQNIAAQHTDWSNFQGAIADLQWVRDVYDPMQDAAKAANQYQQQLDALNTKYQAVIDQATRLGLATDKVIEARDKEIDALNKQRAAVVDAFDADLATRMAAANGQTASDPFGTLMANFDATAAQRVEQAQASLEQWGLTAEDVSARIVMLERIQGAERLKVISDWNAQVIDTLTSFDSALAERGQRAVGNDQTADLLAFDRNAAAEVTQARQQLQALGLTAQQVADRLAILETVEGQERTAIVQKYAQQRVAAEQEAAQQAAQVTAQAVADRTALVNQARADLLSAYQAESSAIDQTRTKFAALAKTLRDFSTSLKTGDLSPLSPEAQLAATRARFADVSARAKLGDADAMADMQGAASDFLAASKDYYASGVQYAQDFAQVQDALAAAASTADRTSSIADQQLSVMKQQLTALGVLTDATKSVAAAMADYKAALNGSGGMTVSPAWDAVQASAPPAATPTATGSVSLSAATAQSIVANWYSTNLGRSPEASGLAYWTNALTSTGNIQGTLTEFMKGVANEKSIRGYAVGGLASPGLALVGEEGPELVRFKQPGMVLPAGRTRELLGGVDLVAEFRVLQAIMRQAVTVTAQGALAVKGAVEQGNESAADIAAAQRRAASKPRAA</sequence>
<gene>
    <name evidence="4" type="ORF">Q7A36_29215</name>
</gene>
<protein>
    <recommendedName>
        <fullName evidence="6">DUF4214 domain-containing protein</fullName>
    </recommendedName>
</protein>
<feature type="compositionally biased region" description="Basic and acidic residues" evidence="2">
    <location>
        <begin position="516"/>
        <end position="548"/>
    </location>
</feature>
<keyword evidence="3" id="KW-0812">Transmembrane</keyword>
<feature type="coiled-coil region" evidence="1">
    <location>
        <begin position="250"/>
        <end position="292"/>
    </location>
</feature>
<comment type="caution">
    <text evidence="4">The sequence shown here is derived from an EMBL/GenBank/DDBJ whole genome shotgun (WGS) entry which is preliminary data.</text>
</comment>
<keyword evidence="5" id="KW-1185">Reference proteome</keyword>
<feature type="transmembrane region" description="Helical" evidence="3">
    <location>
        <begin position="184"/>
        <end position="210"/>
    </location>
</feature>
<evidence type="ECO:0000256" key="2">
    <source>
        <dbReference type="SAM" id="MobiDB-lite"/>
    </source>
</evidence>
<feature type="transmembrane region" description="Helical" evidence="3">
    <location>
        <begin position="890"/>
        <end position="913"/>
    </location>
</feature>
<evidence type="ECO:0000313" key="5">
    <source>
        <dbReference type="Proteomes" id="UP001243009"/>
    </source>
</evidence>
<evidence type="ECO:0000256" key="3">
    <source>
        <dbReference type="SAM" id="Phobius"/>
    </source>
</evidence>
<keyword evidence="3" id="KW-0472">Membrane</keyword>
<dbReference type="RefSeq" id="WP_305107314.1">
    <property type="nucleotide sequence ID" value="NZ_JAUTWS010000048.1"/>
</dbReference>
<accession>A0ABT9E8G2</accession>
<evidence type="ECO:0000256" key="1">
    <source>
        <dbReference type="SAM" id="Coils"/>
    </source>
</evidence>
<evidence type="ECO:0000313" key="4">
    <source>
        <dbReference type="EMBL" id="MDO9712458.1"/>
    </source>
</evidence>
<feature type="coiled-coil region" evidence="1">
    <location>
        <begin position="1119"/>
        <end position="1146"/>
    </location>
</feature>
<name>A0ABT9E8G2_9PROT</name>
<dbReference type="PANTHER" id="PTHR31915">
    <property type="entry name" value="SKICH DOMAIN-CONTAINING PROTEIN"/>
    <property type="match status" value="1"/>
</dbReference>
<dbReference type="InterPro" id="IPR051002">
    <property type="entry name" value="UBA_autophagy_assoc_protein"/>
</dbReference>
<dbReference type="EMBL" id="JAUTWS010000048">
    <property type="protein sequence ID" value="MDO9712458.1"/>
    <property type="molecule type" value="Genomic_DNA"/>
</dbReference>
<feature type="region of interest" description="Disordered" evidence="2">
    <location>
        <begin position="516"/>
        <end position="559"/>
    </location>
</feature>
<dbReference type="Proteomes" id="UP001243009">
    <property type="component" value="Unassembled WGS sequence"/>
</dbReference>
<proteinExistence type="predicted"/>
<reference evidence="4 5" key="1">
    <citation type="submission" date="2023-08" db="EMBL/GenBank/DDBJ databases">
        <title>The draft genome sequence of Paracraurococcus sp. LOR1-02.</title>
        <authorList>
            <person name="Kingkaew E."/>
            <person name="Tanasupawat S."/>
        </authorList>
    </citation>
    <scope>NUCLEOTIDE SEQUENCE [LARGE SCALE GENOMIC DNA]</scope>
    <source>
        <strain evidence="4 5">LOR1-02</strain>
    </source>
</reference>
<dbReference type="PANTHER" id="PTHR31915:SF6">
    <property type="entry name" value="SKICH DOMAIN-CONTAINING PROTEIN"/>
    <property type="match status" value="1"/>
</dbReference>
<keyword evidence="3" id="KW-1133">Transmembrane helix</keyword>
<feature type="coiled-coil region" evidence="1">
    <location>
        <begin position="59"/>
        <end position="121"/>
    </location>
</feature>